<feature type="domain" description="Pseudouridine synthase II N-terminal" evidence="6">
    <location>
        <begin position="25"/>
        <end position="173"/>
    </location>
</feature>
<sequence length="237" mass="26784">MEIDGVLPLDKPKGCTSHDMVDFLRRRFGLRKVGHCGTLDPLATGLLVLVLGKATRIQDLLMAEDKRYRGVMRLGQITDTQDADGQILEEHPVPPLSLEQLEAVFAKFSGEFLQIPPMVSAIKHHGKPLYKLAREGKVVERPPRMVHVFSYQILEWKPPLLGFEIFCRKGFYVRTYCHDIGLALGCGAHLAELRRLQSGNFTVDGALSFSALEQMQRAEELLPYVLPLPEVSRIRRR</sequence>
<dbReference type="InterPro" id="IPR002501">
    <property type="entry name" value="PsdUridine_synth_N"/>
</dbReference>
<feature type="active site" description="Nucleophile" evidence="5">
    <location>
        <position position="40"/>
    </location>
</feature>
<keyword evidence="3 5" id="KW-0819">tRNA processing</keyword>
<dbReference type="Proteomes" id="UP000334923">
    <property type="component" value="Unassembled WGS sequence"/>
</dbReference>
<dbReference type="Pfam" id="PF01509">
    <property type="entry name" value="TruB_N"/>
    <property type="match status" value="1"/>
</dbReference>
<dbReference type="GO" id="GO:1990481">
    <property type="term" value="P:mRNA pseudouridine synthesis"/>
    <property type="evidence" value="ECO:0007669"/>
    <property type="project" value="TreeGrafter"/>
</dbReference>
<dbReference type="GO" id="GO:0031119">
    <property type="term" value="P:tRNA pseudouridine synthesis"/>
    <property type="evidence" value="ECO:0007669"/>
    <property type="project" value="UniProtKB-UniRule"/>
</dbReference>
<dbReference type="PANTHER" id="PTHR13767:SF2">
    <property type="entry name" value="PSEUDOURIDYLATE SYNTHASE TRUB1"/>
    <property type="match status" value="1"/>
</dbReference>
<feature type="domain" description="tRNA pseudouridylate synthase B C-terminal" evidence="7">
    <location>
        <begin position="174"/>
        <end position="228"/>
    </location>
</feature>
<organism evidence="8 9">
    <name type="scientific">Methylacidimicrobium tartarophylax</name>
    <dbReference type="NCBI Taxonomy" id="1041768"/>
    <lineage>
        <taxon>Bacteria</taxon>
        <taxon>Pseudomonadati</taxon>
        <taxon>Verrucomicrobiota</taxon>
        <taxon>Methylacidimicrobium</taxon>
    </lineage>
</organism>
<dbReference type="GO" id="GO:0160148">
    <property type="term" value="F:tRNA pseudouridine(55) synthase activity"/>
    <property type="evidence" value="ECO:0007669"/>
    <property type="project" value="UniProtKB-EC"/>
</dbReference>
<dbReference type="OrthoDB" id="9802309at2"/>
<dbReference type="CDD" id="cd02573">
    <property type="entry name" value="PseudoU_synth_EcTruB"/>
    <property type="match status" value="1"/>
</dbReference>
<accession>A0A5E6MIF5</accession>
<proteinExistence type="inferred from homology"/>
<dbReference type="PANTHER" id="PTHR13767">
    <property type="entry name" value="TRNA-PSEUDOURIDINE SYNTHASE"/>
    <property type="match status" value="1"/>
</dbReference>
<dbReference type="Pfam" id="PF16198">
    <property type="entry name" value="TruB_C_2"/>
    <property type="match status" value="1"/>
</dbReference>
<name>A0A5E6MIF5_9BACT</name>
<evidence type="ECO:0000259" key="7">
    <source>
        <dbReference type="Pfam" id="PF16198"/>
    </source>
</evidence>
<keyword evidence="4 5" id="KW-0413">Isomerase</keyword>
<evidence type="ECO:0000313" key="8">
    <source>
        <dbReference type="EMBL" id="VVM05836.1"/>
    </source>
</evidence>
<protein>
    <recommendedName>
        <fullName evidence="5">tRNA pseudouridine synthase B</fullName>
        <ecNumber evidence="5">5.4.99.25</ecNumber>
    </recommendedName>
    <alternativeName>
        <fullName evidence="5">tRNA pseudouridine(55) synthase</fullName>
        <shortName evidence="5">Psi55 synthase</shortName>
    </alternativeName>
    <alternativeName>
        <fullName evidence="5">tRNA pseudouridylate synthase</fullName>
    </alternativeName>
    <alternativeName>
        <fullName evidence="5">tRNA-uridine isomerase</fullName>
    </alternativeName>
</protein>
<evidence type="ECO:0000256" key="5">
    <source>
        <dbReference type="HAMAP-Rule" id="MF_01080"/>
    </source>
</evidence>
<dbReference type="GO" id="GO:0003723">
    <property type="term" value="F:RNA binding"/>
    <property type="evidence" value="ECO:0007669"/>
    <property type="project" value="InterPro"/>
</dbReference>
<evidence type="ECO:0000256" key="2">
    <source>
        <dbReference type="ARBA" id="ARBA00005642"/>
    </source>
</evidence>
<dbReference type="SUPFAM" id="SSF55120">
    <property type="entry name" value="Pseudouridine synthase"/>
    <property type="match status" value="1"/>
</dbReference>
<dbReference type="RefSeq" id="WP_142659732.1">
    <property type="nucleotide sequence ID" value="NZ_CABFVA020000032.1"/>
</dbReference>
<evidence type="ECO:0000313" key="9">
    <source>
        <dbReference type="Proteomes" id="UP000334923"/>
    </source>
</evidence>
<evidence type="ECO:0000256" key="3">
    <source>
        <dbReference type="ARBA" id="ARBA00022694"/>
    </source>
</evidence>
<keyword evidence="9" id="KW-1185">Reference proteome</keyword>
<dbReference type="InterPro" id="IPR032819">
    <property type="entry name" value="TruB_C"/>
</dbReference>
<dbReference type="HAMAP" id="MF_01080">
    <property type="entry name" value="TruB_bact"/>
    <property type="match status" value="1"/>
</dbReference>
<dbReference type="AlphaFoldDB" id="A0A5E6MIF5"/>
<dbReference type="InterPro" id="IPR020103">
    <property type="entry name" value="PsdUridine_synth_cat_dom_sf"/>
</dbReference>
<comment type="similarity">
    <text evidence="2 5">Belongs to the pseudouridine synthase TruB family. Type 1 subfamily.</text>
</comment>
<evidence type="ECO:0000256" key="4">
    <source>
        <dbReference type="ARBA" id="ARBA00023235"/>
    </source>
</evidence>
<dbReference type="EMBL" id="CABFVA020000032">
    <property type="protein sequence ID" value="VVM05836.1"/>
    <property type="molecule type" value="Genomic_DNA"/>
</dbReference>
<dbReference type="Gene3D" id="3.30.2350.10">
    <property type="entry name" value="Pseudouridine synthase"/>
    <property type="match status" value="1"/>
</dbReference>
<dbReference type="NCBIfam" id="TIGR00431">
    <property type="entry name" value="TruB"/>
    <property type="match status" value="1"/>
</dbReference>
<reference evidence="8 9" key="1">
    <citation type="submission" date="2019-09" db="EMBL/GenBank/DDBJ databases">
        <authorList>
            <person name="Cremers G."/>
        </authorList>
    </citation>
    <scope>NUCLEOTIDE SEQUENCE [LARGE SCALE GENOMIC DNA]</scope>
    <source>
        <strain evidence="8">4A</strain>
    </source>
</reference>
<gene>
    <name evidence="5 8" type="primary">truB</name>
    <name evidence="8" type="ORF">MAMT_00819</name>
</gene>
<evidence type="ECO:0000259" key="6">
    <source>
        <dbReference type="Pfam" id="PF01509"/>
    </source>
</evidence>
<evidence type="ECO:0000256" key="1">
    <source>
        <dbReference type="ARBA" id="ARBA00000385"/>
    </source>
</evidence>
<comment type="function">
    <text evidence="5">Responsible for synthesis of pseudouridine from uracil-55 in the psi GC loop of transfer RNAs.</text>
</comment>
<dbReference type="InterPro" id="IPR014780">
    <property type="entry name" value="tRNA_psdUridine_synth_TruB"/>
</dbReference>
<comment type="catalytic activity">
    <reaction evidence="1 5">
        <text>uridine(55) in tRNA = pseudouridine(55) in tRNA</text>
        <dbReference type="Rhea" id="RHEA:42532"/>
        <dbReference type="Rhea" id="RHEA-COMP:10101"/>
        <dbReference type="Rhea" id="RHEA-COMP:10102"/>
        <dbReference type="ChEBI" id="CHEBI:65314"/>
        <dbReference type="ChEBI" id="CHEBI:65315"/>
        <dbReference type="EC" id="5.4.99.25"/>
    </reaction>
</comment>
<dbReference type="EC" id="5.4.99.25" evidence="5"/>